<dbReference type="EMBL" id="JAGEMK010000005">
    <property type="protein sequence ID" value="MBO1752443.1"/>
    <property type="molecule type" value="Genomic_DNA"/>
</dbReference>
<dbReference type="PANTHER" id="PTHR30071:SF1">
    <property type="entry name" value="CYTOCHROME B_B6 PROTEIN-RELATED"/>
    <property type="match status" value="1"/>
</dbReference>
<evidence type="ECO:0000313" key="10">
    <source>
        <dbReference type="Proteomes" id="UP000664209"/>
    </source>
</evidence>
<keyword evidence="5 7" id="KW-0472">Membrane</keyword>
<reference evidence="9" key="1">
    <citation type="submission" date="2021-03" db="EMBL/GenBank/DDBJ databases">
        <title>Actinotalea soli sp. nov., isolated from soil.</title>
        <authorList>
            <person name="Ping W."/>
            <person name="Zhang J."/>
        </authorList>
    </citation>
    <scope>NUCLEOTIDE SEQUENCE</scope>
    <source>
        <strain evidence="9">BY-33</strain>
    </source>
</reference>
<name>A0A939LR23_9CELL</name>
<sequence length="351" mass="36742">MGTGELSTLLAWGAVTAYAIALVAFSIDLARLADGLARPAEALGGRGQAAAAGDTVAAGAGAAGTTTMTPVATPVGTTSADLAGPSGDDGPEAAGGPGRSRRAVGVAMATTTLGLGLHVLAAVLRGIAAGRVPWANMYEFTLVGTLVAVATFLALCRRRDVRFLGSLVVGLVLIALGVGLAAFYVPADAVEPALQSYWLVIHVSIATIATGLLTVSFAASALQLLKDSRDRGSARLSAARWRLLDALPSTRDLEALSFRINAVGFVLWTFTIMAGAVWAEHAWGRYWGWDPKEVWSFVVWVVYAAYLHARTTRGWSGRRAAWFVLVGYATVIFNFTGVNLFFQGLHSYSGL</sequence>
<feature type="transmembrane region" description="Helical" evidence="7">
    <location>
        <begin position="294"/>
        <end position="309"/>
    </location>
</feature>
<dbReference type="InterPro" id="IPR045062">
    <property type="entry name" value="Cyt_c_biogenesis_CcsA/CcmC"/>
</dbReference>
<protein>
    <submittedName>
        <fullName evidence="9">C-type cytochrome biogenesis protein CcsB</fullName>
    </submittedName>
</protein>
<evidence type="ECO:0000259" key="8">
    <source>
        <dbReference type="Pfam" id="PF01578"/>
    </source>
</evidence>
<organism evidence="9 10">
    <name type="scientific">Actinotalea soli</name>
    <dbReference type="NCBI Taxonomy" id="2819234"/>
    <lineage>
        <taxon>Bacteria</taxon>
        <taxon>Bacillati</taxon>
        <taxon>Actinomycetota</taxon>
        <taxon>Actinomycetes</taxon>
        <taxon>Micrococcales</taxon>
        <taxon>Cellulomonadaceae</taxon>
        <taxon>Actinotalea</taxon>
    </lineage>
</organism>
<proteinExistence type="predicted"/>
<dbReference type="GO" id="GO:0017004">
    <property type="term" value="P:cytochrome complex assembly"/>
    <property type="evidence" value="ECO:0007669"/>
    <property type="project" value="UniProtKB-KW"/>
</dbReference>
<evidence type="ECO:0000256" key="3">
    <source>
        <dbReference type="ARBA" id="ARBA00022748"/>
    </source>
</evidence>
<feature type="domain" description="Cytochrome c assembly protein" evidence="8">
    <location>
        <begin position="134"/>
        <end position="346"/>
    </location>
</feature>
<dbReference type="PANTHER" id="PTHR30071">
    <property type="entry name" value="HEME EXPORTER PROTEIN C"/>
    <property type="match status" value="1"/>
</dbReference>
<feature type="transmembrane region" description="Helical" evidence="7">
    <location>
        <begin position="103"/>
        <end position="124"/>
    </location>
</feature>
<evidence type="ECO:0000256" key="7">
    <source>
        <dbReference type="SAM" id="Phobius"/>
    </source>
</evidence>
<feature type="compositionally biased region" description="Low complexity" evidence="6">
    <location>
        <begin position="68"/>
        <end position="92"/>
    </location>
</feature>
<dbReference type="Pfam" id="PF01578">
    <property type="entry name" value="Cytochrom_C_asm"/>
    <property type="match status" value="1"/>
</dbReference>
<accession>A0A939LR23</accession>
<feature type="transmembrane region" description="Helical" evidence="7">
    <location>
        <begin position="260"/>
        <end position="279"/>
    </location>
</feature>
<gene>
    <name evidence="9" type="primary">ccsB</name>
    <name evidence="9" type="ORF">J4G33_11590</name>
</gene>
<keyword evidence="4 7" id="KW-1133">Transmembrane helix</keyword>
<dbReference type="GO" id="GO:0020037">
    <property type="term" value="F:heme binding"/>
    <property type="evidence" value="ECO:0007669"/>
    <property type="project" value="InterPro"/>
</dbReference>
<comment type="subcellular location">
    <subcellularLocation>
        <location evidence="1">Membrane</location>
        <topology evidence="1">Multi-pass membrane protein</topology>
    </subcellularLocation>
</comment>
<evidence type="ECO:0000256" key="1">
    <source>
        <dbReference type="ARBA" id="ARBA00004141"/>
    </source>
</evidence>
<evidence type="ECO:0000256" key="5">
    <source>
        <dbReference type="ARBA" id="ARBA00023136"/>
    </source>
</evidence>
<feature type="transmembrane region" description="Helical" evidence="7">
    <location>
        <begin position="136"/>
        <end position="156"/>
    </location>
</feature>
<feature type="transmembrane region" description="Helical" evidence="7">
    <location>
        <begin position="6"/>
        <end position="30"/>
    </location>
</feature>
<dbReference type="NCBIfam" id="TIGR03144">
    <property type="entry name" value="cytochr_II_ccsB"/>
    <property type="match status" value="1"/>
</dbReference>
<dbReference type="AlphaFoldDB" id="A0A939LR23"/>
<keyword evidence="2 7" id="KW-0812">Transmembrane</keyword>
<feature type="transmembrane region" description="Helical" evidence="7">
    <location>
        <begin position="197"/>
        <end position="225"/>
    </location>
</feature>
<keyword evidence="3" id="KW-0201">Cytochrome c-type biogenesis</keyword>
<dbReference type="GO" id="GO:0005886">
    <property type="term" value="C:plasma membrane"/>
    <property type="evidence" value="ECO:0007669"/>
    <property type="project" value="TreeGrafter"/>
</dbReference>
<feature type="transmembrane region" description="Helical" evidence="7">
    <location>
        <begin position="163"/>
        <end position="185"/>
    </location>
</feature>
<evidence type="ECO:0000256" key="4">
    <source>
        <dbReference type="ARBA" id="ARBA00022989"/>
    </source>
</evidence>
<feature type="transmembrane region" description="Helical" evidence="7">
    <location>
        <begin position="321"/>
        <end position="342"/>
    </location>
</feature>
<dbReference type="RefSeq" id="WP_208056121.1">
    <property type="nucleotide sequence ID" value="NZ_JAGEMK010000005.1"/>
</dbReference>
<dbReference type="InterPro" id="IPR002541">
    <property type="entry name" value="Cyt_c_assembly"/>
</dbReference>
<dbReference type="InterPro" id="IPR017562">
    <property type="entry name" value="Cyt_c_biogenesis_CcsA"/>
</dbReference>
<evidence type="ECO:0000313" key="9">
    <source>
        <dbReference type="EMBL" id="MBO1752443.1"/>
    </source>
</evidence>
<evidence type="ECO:0000256" key="2">
    <source>
        <dbReference type="ARBA" id="ARBA00022692"/>
    </source>
</evidence>
<evidence type="ECO:0000256" key="6">
    <source>
        <dbReference type="SAM" id="MobiDB-lite"/>
    </source>
</evidence>
<feature type="region of interest" description="Disordered" evidence="6">
    <location>
        <begin position="68"/>
        <end position="100"/>
    </location>
</feature>
<dbReference type="Proteomes" id="UP000664209">
    <property type="component" value="Unassembled WGS sequence"/>
</dbReference>
<comment type="caution">
    <text evidence="9">The sequence shown here is derived from an EMBL/GenBank/DDBJ whole genome shotgun (WGS) entry which is preliminary data.</text>
</comment>
<keyword evidence="10" id="KW-1185">Reference proteome</keyword>